<dbReference type="STRING" id="188477.A0A433T6K8"/>
<dbReference type="PROSITE" id="PS50850">
    <property type="entry name" value="MFS"/>
    <property type="match status" value="1"/>
</dbReference>
<feature type="transmembrane region" description="Helical" evidence="7">
    <location>
        <begin position="112"/>
        <end position="135"/>
    </location>
</feature>
<feature type="transmembrane region" description="Helical" evidence="7">
    <location>
        <begin position="243"/>
        <end position="262"/>
    </location>
</feature>
<gene>
    <name evidence="9" type="ORF">EGW08_015033</name>
</gene>
<evidence type="ECO:0000313" key="9">
    <source>
        <dbReference type="EMBL" id="RUS77206.1"/>
    </source>
</evidence>
<dbReference type="Pfam" id="PF07690">
    <property type="entry name" value="MFS_1"/>
    <property type="match status" value="1"/>
</dbReference>
<feature type="domain" description="Major facilitator superfamily (MFS) profile" evidence="8">
    <location>
        <begin position="112"/>
        <end position="292"/>
    </location>
</feature>
<dbReference type="GO" id="GO:0016020">
    <property type="term" value="C:membrane"/>
    <property type="evidence" value="ECO:0007669"/>
    <property type="project" value="UniProtKB-SubCell"/>
</dbReference>
<protein>
    <recommendedName>
        <fullName evidence="8">Major facilitator superfamily (MFS) profile domain-containing protein</fullName>
    </recommendedName>
</protein>
<dbReference type="InterPro" id="IPR011701">
    <property type="entry name" value="MFS"/>
</dbReference>
<dbReference type="GO" id="GO:0022857">
    <property type="term" value="F:transmembrane transporter activity"/>
    <property type="evidence" value="ECO:0007669"/>
    <property type="project" value="InterPro"/>
</dbReference>
<dbReference type="AlphaFoldDB" id="A0A433T6K8"/>
<evidence type="ECO:0000256" key="1">
    <source>
        <dbReference type="ARBA" id="ARBA00004141"/>
    </source>
</evidence>
<name>A0A433T6K8_ELYCH</name>
<dbReference type="Proteomes" id="UP000271974">
    <property type="component" value="Unassembled WGS sequence"/>
</dbReference>
<keyword evidence="3 7" id="KW-0812">Transmembrane</keyword>
<accession>A0A433T6K8</accession>
<dbReference type="EMBL" id="RQTK01000600">
    <property type="protein sequence ID" value="RUS77206.1"/>
    <property type="molecule type" value="Genomic_DNA"/>
</dbReference>
<dbReference type="SUPFAM" id="SSF103473">
    <property type="entry name" value="MFS general substrate transporter"/>
    <property type="match status" value="1"/>
</dbReference>
<keyword evidence="10" id="KW-1185">Reference proteome</keyword>
<feature type="transmembrane region" description="Helical" evidence="7">
    <location>
        <begin position="147"/>
        <end position="167"/>
    </location>
</feature>
<dbReference type="PANTHER" id="PTHR23506">
    <property type="entry name" value="GH10249P"/>
    <property type="match status" value="1"/>
</dbReference>
<dbReference type="InterPro" id="IPR020846">
    <property type="entry name" value="MFS_dom"/>
</dbReference>
<evidence type="ECO:0000313" key="10">
    <source>
        <dbReference type="Proteomes" id="UP000271974"/>
    </source>
</evidence>
<feature type="region of interest" description="Disordered" evidence="6">
    <location>
        <begin position="83"/>
        <end position="102"/>
    </location>
</feature>
<comment type="subcellular location">
    <subcellularLocation>
        <location evidence="1">Membrane</location>
        <topology evidence="1">Multi-pass membrane protein</topology>
    </subcellularLocation>
</comment>
<feature type="transmembrane region" description="Helical" evidence="7">
    <location>
        <begin position="179"/>
        <end position="206"/>
    </location>
</feature>
<proteinExistence type="predicted"/>
<evidence type="ECO:0000256" key="4">
    <source>
        <dbReference type="ARBA" id="ARBA00022989"/>
    </source>
</evidence>
<evidence type="ECO:0000256" key="2">
    <source>
        <dbReference type="ARBA" id="ARBA00022448"/>
    </source>
</evidence>
<feature type="region of interest" description="Disordered" evidence="6">
    <location>
        <begin position="1"/>
        <end position="72"/>
    </location>
</feature>
<evidence type="ECO:0000256" key="5">
    <source>
        <dbReference type="ARBA" id="ARBA00023136"/>
    </source>
</evidence>
<sequence>MTQGEALQKADSLTRNGFHKQDNQDISSPGRFLLPHADTDRIDGLKPPQKPPDLQSGELQLDHPPGLNGAAVKSRPVTELSKLVDPENGQDGQEDSHKGEVKTPKLDTRMKIYLVLYIFVVLVCSCKMALPAPFFPREAENKGASSTFIGLIFSVFELVVTTASPLFGRYMTHFGTNWLFISGLFLSGSATVSFGFLHMCPAGAWFMTLAIVARGLEALGFAATSTSFMTTMCYFFPNNYASVYALGCSLASVGFMLGPPIGAGFYEIGGFGLPFYVMGGITLVINPFLIPL</sequence>
<keyword evidence="4 7" id="KW-1133">Transmembrane helix</keyword>
<dbReference type="InterPro" id="IPR036259">
    <property type="entry name" value="MFS_trans_sf"/>
</dbReference>
<feature type="transmembrane region" description="Helical" evidence="7">
    <location>
        <begin position="268"/>
        <end position="290"/>
    </location>
</feature>
<feature type="non-terminal residue" evidence="9">
    <location>
        <position position="292"/>
    </location>
</feature>
<comment type="caution">
    <text evidence="9">The sequence shown here is derived from an EMBL/GenBank/DDBJ whole genome shotgun (WGS) entry which is preliminary data.</text>
</comment>
<dbReference type="OrthoDB" id="497880at2759"/>
<keyword evidence="5 7" id="KW-0472">Membrane</keyword>
<dbReference type="Gene3D" id="1.20.1250.20">
    <property type="entry name" value="MFS general substrate transporter like domains"/>
    <property type="match status" value="1"/>
</dbReference>
<feature type="compositionally biased region" description="Polar residues" evidence="6">
    <location>
        <begin position="1"/>
        <end position="15"/>
    </location>
</feature>
<evidence type="ECO:0000259" key="8">
    <source>
        <dbReference type="PROSITE" id="PS50850"/>
    </source>
</evidence>
<keyword evidence="2" id="KW-0813">Transport</keyword>
<evidence type="ECO:0000256" key="3">
    <source>
        <dbReference type="ARBA" id="ARBA00022692"/>
    </source>
</evidence>
<dbReference type="InterPro" id="IPR050930">
    <property type="entry name" value="MFS_Vesicular_Transporter"/>
</dbReference>
<organism evidence="9 10">
    <name type="scientific">Elysia chlorotica</name>
    <name type="common">Eastern emerald elysia</name>
    <name type="synonym">Sea slug</name>
    <dbReference type="NCBI Taxonomy" id="188477"/>
    <lineage>
        <taxon>Eukaryota</taxon>
        <taxon>Metazoa</taxon>
        <taxon>Spiralia</taxon>
        <taxon>Lophotrochozoa</taxon>
        <taxon>Mollusca</taxon>
        <taxon>Gastropoda</taxon>
        <taxon>Heterobranchia</taxon>
        <taxon>Euthyneura</taxon>
        <taxon>Panpulmonata</taxon>
        <taxon>Sacoglossa</taxon>
        <taxon>Placobranchoidea</taxon>
        <taxon>Plakobranchidae</taxon>
        <taxon>Elysia</taxon>
    </lineage>
</organism>
<reference evidence="9 10" key="1">
    <citation type="submission" date="2019-01" db="EMBL/GenBank/DDBJ databases">
        <title>A draft genome assembly of the solar-powered sea slug Elysia chlorotica.</title>
        <authorList>
            <person name="Cai H."/>
            <person name="Li Q."/>
            <person name="Fang X."/>
            <person name="Li J."/>
            <person name="Curtis N.E."/>
            <person name="Altenburger A."/>
            <person name="Shibata T."/>
            <person name="Feng M."/>
            <person name="Maeda T."/>
            <person name="Schwartz J.A."/>
            <person name="Shigenobu S."/>
            <person name="Lundholm N."/>
            <person name="Nishiyama T."/>
            <person name="Yang H."/>
            <person name="Hasebe M."/>
            <person name="Li S."/>
            <person name="Pierce S.K."/>
            <person name="Wang J."/>
        </authorList>
    </citation>
    <scope>NUCLEOTIDE SEQUENCE [LARGE SCALE GENOMIC DNA]</scope>
    <source>
        <strain evidence="9">EC2010</strain>
        <tissue evidence="9">Whole organism of an adult</tissue>
    </source>
</reference>
<dbReference type="PANTHER" id="PTHR23506:SF26">
    <property type="entry name" value="MFS-TYPE TRANSPORTER SLC18B1"/>
    <property type="match status" value="1"/>
</dbReference>
<evidence type="ECO:0000256" key="6">
    <source>
        <dbReference type="SAM" id="MobiDB-lite"/>
    </source>
</evidence>
<evidence type="ECO:0000256" key="7">
    <source>
        <dbReference type="SAM" id="Phobius"/>
    </source>
</evidence>